<protein>
    <submittedName>
        <fullName evidence="2">Uncharacterized protein</fullName>
    </submittedName>
</protein>
<sequence>MVCGNTMIKKECLILKLCLLCITIRLTFSETLLSSDFLRIDETITCLSNSCEDIQIMEFGFCGAQASLTYEHLDQGTLTVKFERIYEVVEKLLNRRNKTEYFAFVSLLVTEENSIQWLTLFRDVEYLVEGRRMVGEHTVLALGHERLAKKATHKITQWNYYLLYVDDYTQLPLDCDDPPTKITIKSIKPPHWIILGRVYYTVTEPNWRQYESLHKN</sequence>
<organism evidence="1 2">
    <name type="scientific">Trichobilharzia regenti</name>
    <name type="common">Nasal bird schistosome</name>
    <dbReference type="NCBI Taxonomy" id="157069"/>
    <lineage>
        <taxon>Eukaryota</taxon>
        <taxon>Metazoa</taxon>
        <taxon>Spiralia</taxon>
        <taxon>Lophotrochozoa</taxon>
        <taxon>Platyhelminthes</taxon>
        <taxon>Trematoda</taxon>
        <taxon>Digenea</taxon>
        <taxon>Strigeidida</taxon>
        <taxon>Schistosomatoidea</taxon>
        <taxon>Schistosomatidae</taxon>
        <taxon>Trichobilharzia</taxon>
    </lineage>
</organism>
<dbReference type="AlphaFoldDB" id="A0AA85JQJ7"/>
<reference evidence="2" key="2">
    <citation type="submission" date="2023-11" db="UniProtKB">
        <authorList>
            <consortium name="WormBaseParasite"/>
        </authorList>
    </citation>
    <scope>IDENTIFICATION</scope>
</reference>
<dbReference type="Proteomes" id="UP000050795">
    <property type="component" value="Unassembled WGS sequence"/>
</dbReference>
<evidence type="ECO:0000313" key="1">
    <source>
        <dbReference type="Proteomes" id="UP000050795"/>
    </source>
</evidence>
<evidence type="ECO:0000313" key="2">
    <source>
        <dbReference type="WBParaSite" id="TREG1_35830.1"/>
    </source>
</evidence>
<accession>A0AA85JQJ7</accession>
<reference evidence="1" key="1">
    <citation type="submission" date="2022-06" db="EMBL/GenBank/DDBJ databases">
        <authorList>
            <person name="Berger JAMES D."/>
            <person name="Berger JAMES D."/>
        </authorList>
    </citation>
    <scope>NUCLEOTIDE SEQUENCE [LARGE SCALE GENOMIC DNA]</scope>
</reference>
<name>A0AA85JQJ7_TRIRE</name>
<dbReference type="WBParaSite" id="TREG1_35830.1">
    <property type="protein sequence ID" value="TREG1_35830.1"/>
    <property type="gene ID" value="TREG1_35830"/>
</dbReference>
<keyword evidence="1" id="KW-1185">Reference proteome</keyword>
<proteinExistence type="predicted"/>